<dbReference type="PANTHER" id="PTHR11669">
    <property type="entry name" value="REPLICATION FACTOR C / DNA POLYMERASE III GAMMA-TAU SUBUNIT"/>
    <property type="match status" value="1"/>
</dbReference>
<sequence length="349" mass="37742">MSWQGIRGQDEVVERFRTALAHHRLASTFLFVGPEGCGKRLLAHKLAQSFLCEVNPEEALNPCGNCTACKQVLAGTHPDLDVIAKPEDKSSIPLEMLIGDKEHRMREGLCFRISLKPYSGRRKIAIIDDADFLFHEGANCLLKTLEEPPPKSILILLGTSEQRQLPTIRSRCQVVRFQPLVPEDIAAILLAQHVTDDPAAAQQAAAIAEGSVAVATRMLDAELAEFRSELLQSLSQTLLQPAVLVKLVQTFVDGAGKESAAKKQRLKDALGSATLFFRQLMLAASGASEATPALRSWPYGAKASATAVDLCLEASTAVDANASAANVLEWWADELATLQRTGTASLLSH</sequence>
<gene>
    <name evidence="1" type="primary">dnaX_1</name>
    <name evidence="1" type="ORF">ETAA8_31070</name>
</gene>
<dbReference type="RefSeq" id="WP_145089596.1">
    <property type="nucleotide sequence ID" value="NZ_CP036274.1"/>
</dbReference>
<dbReference type="GO" id="GO:0006261">
    <property type="term" value="P:DNA-templated DNA replication"/>
    <property type="evidence" value="ECO:0007669"/>
    <property type="project" value="TreeGrafter"/>
</dbReference>
<evidence type="ECO:0000313" key="1">
    <source>
        <dbReference type="EMBL" id="QDU28015.1"/>
    </source>
</evidence>
<organism evidence="1 2">
    <name type="scientific">Anatilimnocola aggregata</name>
    <dbReference type="NCBI Taxonomy" id="2528021"/>
    <lineage>
        <taxon>Bacteria</taxon>
        <taxon>Pseudomonadati</taxon>
        <taxon>Planctomycetota</taxon>
        <taxon>Planctomycetia</taxon>
        <taxon>Pirellulales</taxon>
        <taxon>Pirellulaceae</taxon>
        <taxon>Anatilimnocola</taxon>
    </lineage>
</organism>
<dbReference type="KEGG" id="aagg:ETAA8_31070"/>
<dbReference type="Pfam" id="PF13177">
    <property type="entry name" value="DNA_pol3_delta2"/>
    <property type="match status" value="1"/>
</dbReference>
<dbReference type="InterPro" id="IPR027417">
    <property type="entry name" value="P-loop_NTPase"/>
</dbReference>
<dbReference type="InterPro" id="IPR050238">
    <property type="entry name" value="DNA_Rep/Repair_Clamp_Loader"/>
</dbReference>
<keyword evidence="1" id="KW-0548">Nucleotidyltransferase</keyword>
<dbReference type="GO" id="GO:0003887">
    <property type="term" value="F:DNA-directed DNA polymerase activity"/>
    <property type="evidence" value="ECO:0007669"/>
    <property type="project" value="UniProtKB-EC"/>
</dbReference>
<dbReference type="Gene3D" id="3.40.50.300">
    <property type="entry name" value="P-loop containing nucleotide triphosphate hydrolases"/>
    <property type="match status" value="1"/>
</dbReference>
<name>A0A517YCP9_9BACT</name>
<dbReference type="PANTHER" id="PTHR11669:SF8">
    <property type="entry name" value="DNA POLYMERASE III SUBUNIT DELTA"/>
    <property type="match status" value="1"/>
</dbReference>
<dbReference type="AlphaFoldDB" id="A0A517YCP9"/>
<dbReference type="Proteomes" id="UP000315017">
    <property type="component" value="Chromosome"/>
</dbReference>
<keyword evidence="2" id="KW-1185">Reference proteome</keyword>
<dbReference type="OrthoDB" id="9810148at2"/>
<dbReference type="SUPFAM" id="SSF52540">
    <property type="entry name" value="P-loop containing nucleoside triphosphate hydrolases"/>
    <property type="match status" value="1"/>
</dbReference>
<keyword evidence="1" id="KW-0808">Transferase</keyword>
<dbReference type="EMBL" id="CP036274">
    <property type="protein sequence ID" value="QDU28015.1"/>
    <property type="molecule type" value="Genomic_DNA"/>
</dbReference>
<dbReference type="EC" id="2.7.7.7" evidence="1"/>
<evidence type="ECO:0000313" key="2">
    <source>
        <dbReference type="Proteomes" id="UP000315017"/>
    </source>
</evidence>
<accession>A0A517YCP9</accession>
<reference evidence="1 2" key="1">
    <citation type="submission" date="2019-02" db="EMBL/GenBank/DDBJ databases">
        <title>Deep-cultivation of Planctomycetes and their phenomic and genomic characterization uncovers novel biology.</title>
        <authorList>
            <person name="Wiegand S."/>
            <person name="Jogler M."/>
            <person name="Boedeker C."/>
            <person name="Pinto D."/>
            <person name="Vollmers J."/>
            <person name="Rivas-Marin E."/>
            <person name="Kohn T."/>
            <person name="Peeters S.H."/>
            <person name="Heuer A."/>
            <person name="Rast P."/>
            <person name="Oberbeckmann S."/>
            <person name="Bunk B."/>
            <person name="Jeske O."/>
            <person name="Meyerdierks A."/>
            <person name="Storesund J.E."/>
            <person name="Kallscheuer N."/>
            <person name="Luecker S."/>
            <person name="Lage O.M."/>
            <person name="Pohl T."/>
            <person name="Merkel B.J."/>
            <person name="Hornburger P."/>
            <person name="Mueller R.-W."/>
            <person name="Bruemmer F."/>
            <person name="Labrenz M."/>
            <person name="Spormann A.M."/>
            <person name="Op den Camp H."/>
            <person name="Overmann J."/>
            <person name="Amann R."/>
            <person name="Jetten M.S.M."/>
            <person name="Mascher T."/>
            <person name="Medema M.H."/>
            <person name="Devos D.P."/>
            <person name="Kaster A.-K."/>
            <person name="Ovreas L."/>
            <person name="Rohde M."/>
            <person name="Galperin M.Y."/>
            <person name="Jogler C."/>
        </authorList>
    </citation>
    <scope>NUCLEOTIDE SEQUENCE [LARGE SCALE GENOMIC DNA]</scope>
    <source>
        <strain evidence="1 2">ETA_A8</strain>
    </source>
</reference>
<proteinExistence type="predicted"/>
<protein>
    <submittedName>
        <fullName evidence="1">DNA polymerase III subunit tau</fullName>
        <ecNumber evidence="1">2.7.7.7</ecNumber>
    </submittedName>
</protein>